<dbReference type="OrthoDB" id="5419927at2759"/>
<keyword evidence="2" id="KW-0175">Coiled coil</keyword>
<dbReference type="PANTHER" id="PTHR40619">
    <property type="entry name" value="FUNGAL STAND N-TERMINAL GOODBYE DOMAIN-CONTAINING PROTEIN"/>
    <property type="match status" value="1"/>
</dbReference>
<dbReference type="PANTHER" id="PTHR40619:SF3">
    <property type="entry name" value="FUNGAL STAND N-TERMINAL GOODBYE DOMAIN-CONTAINING PROTEIN"/>
    <property type="match status" value="1"/>
</dbReference>
<keyword evidence="6" id="KW-1185">Reference proteome</keyword>
<dbReference type="AlphaFoldDB" id="Q5BCZ0"/>
<feature type="region of interest" description="Disordered" evidence="3">
    <location>
        <begin position="1"/>
        <end position="24"/>
    </location>
</feature>
<evidence type="ECO:0000256" key="3">
    <source>
        <dbReference type="SAM" id="MobiDB-lite"/>
    </source>
</evidence>
<reference evidence="6" key="1">
    <citation type="journal article" date="2005" name="Nature">
        <title>Sequencing of Aspergillus nidulans and comparative analysis with A. fumigatus and A. oryzae.</title>
        <authorList>
            <person name="Galagan J.E."/>
            <person name="Calvo S.E."/>
            <person name="Cuomo C."/>
            <person name="Ma L.J."/>
            <person name="Wortman J.R."/>
            <person name="Batzoglou S."/>
            <person name="Lee S.I."/>
            <person name="Basturkmen M."/>
            <person name="Spevak C.C."/>
            <person name="Clutterbuck J."/>
            <person name="Kapitonov V."/>
            <person name="Jurka J."/>
            <person name="Scazzocchio C."/>
            <person name="Farman M."/>
            <person name="Butler J."/>
            <person name="Purcell S."/>
            <person name="Harris S."/>
            <person name="Braus G.H."/>
            <person name="Draht O."/>
            <person name="Busch S."/>
            <person name="D'Enfert C."/>
            <person name="Bouchier C."/>
            <person name="Goldman G.H."/>
            <person name="Bell-Pedersen D."/>
            <person name="Griffiths-Jones S."/>
            <person name="Doonan J.H."/>
            <person name="Yu J."/>
            <person name="Vienken K."/>
            <person name="Pain A."/>
            <person name="Freitag M."/>
            <person name="Selker E.U."/>
            <person name="Archer D.B."/>
            <person name="Penalva M.A."/>
            <person name="Oakley B.R."/>
            <person name="Momany M."/>
            <person name="Tanaka T."/>
            <person name="Kumagai T."/>
            <person name="Asai K."/>
            <person name="Machida M."/>
            <person name="Nierman W.C."/>
            <person name="Denning D.W."/>
            <person name="Caddick M."/>
            <person name="Hynes M."/>
            <person name="Paoletti M."/>
            <person name="Fischer R."/>
            <person name="Miller B."/>
            <person name="Dyer P."/>
            <person name="Sachs M.S."/>
            <person name="Osmani S.A."/>
            <person name="Birren B.W."/>
        </authorList>
    </citation>
    <scope>NUCLEOTIDE SEQUENCE [LARGE SCALE GENOMIC DNA]</scope>
    <source>
        <strain evidence="6">FGSC A4 / ATCC 38163 / CBS 112.46 / NRRL 194 / M139</strain>
    </source>
</reference>
<organism evidence="5 6">
    <name type="scientific">Emericella nidulans (strain FGSC A4 / ATCC 38163 / CBS 112.46 / NRRL 194 / M139)</name>
    <name type="common">Aspergillus nidulans</name>
    <dbReference type="NCBI Taxonomy" id="227321"/>
    <lineage>
        <taxon>Eukaryota</taxon>
        <taxon>Fungi</taxon>
        <taxon>Dikarya</taxon>
        <taxon>Ascomycota</taxon>
        <taxon>Pezizomycotina</taxon>
        <taxon>Eurotiomycetes</taxon>
        <taxon>Eurotiomycetidae</taxon>
        <taxon>Eurotiales</taxon>
        <taxon>Aspergillaceae</taxon>
        <taxon>Aspergillus</taxon>
        <taxon>Aspergillus subgen. Nidulantes</taxon>
    </lineage>
</organism>
<feature type="domain" description="Nephrocystin 3-like N-terminal" evidence="4">
    <location>
        <begin position="423"/>
        <end position="568"/>
    </location>
</feature>
<dbReference type="RefSeq" id="XP_659194.1">
    <property type="nucleotide sequence ID" value="XM_654102.1"/>
</dbReference>
<evidence type="ECO:0000313" key="6">
    <source>
        <dbReference type="Proteomes" id="UP000000560"/>
    </source>
</evidence>
<dbReference type="KEGG" id="ani:ANIA_01590"/>
<proteinExistence type="predicted"/>
<feature type="coiled-coil region" evidence="2">
    <location>
        <begin position="336"/>
        <end position="363"/>
    </location>
</feature>
<evidence type="ECO:0000259" key="4">
    <source>
        <dbReference type="Pfam" id="PF24883"/>
    </source>
</evidence>
<dbReference type="InParanoid" id="Q5BCZ0"/>
<evidence type="ECO:0000313" key="5">
    <source>
        <dbReference type="EMBL" id="CBF85173.1"/>
    </source>
</evidence>
<evidence type="ECO:0000256" key="1">
    <source>
        <dbReference type="ARBA" id="ARBA00022737"/>
    </source>
</evidence>
<protein>
    <recommendedName>
        <fullName evidence="4">Nephrocystin 3-like N-terminal domain-containing protein</fullName>
    </recommendedName>
</protein>
<gene>
    <name evidence="5" type="ORF">ANIA_01590</name>
</gene>
<sequence>MGKEKHHFSRLPWRKSEPATDEDEAWIRKKAGAHHPAFRTPADYDRSEKRYISDEEQAIEYLENLLRKHDDSQPGEPKFYQCSWEVVIQSLTQAQDAYAKNTGCGQRTGMALDVTLSAFEALPAEFGLGTVKGILGLMFRVALQGIENRAKILDAFSSIPNTIVTINVACTVLRPSQGDLDLREEFYRTLIKGMPLLVDVLLRAAPWYRKLKEILLFRIPETVAVDEVLSEWKGIIDSFNQRMQRMRDRMLGTLHQQGVDLQNQADKHFSATENHFRGLREENSTTHDMMRDLQLMMTVIMYNQKQLSKQKAQEASTWHHGLKSGADATTLLYQELQAIRRQGEIQQEENSRLRRENVALREEAALRAETESSWKPTHPSMAALSELELLGVIGVPSNAAWRDLDIVLSQSSSFGSQMLGKAQRLIRTRAFRDWFNQSESSILLVEGYLDISPAASITPISILDATLISSLLDSSNTLVLFAFAGLHREYEKPEVMNGPGGLLRSLIMQLLTSDKFPLSNLEFLTPERIAACQKGDIVALCALFERLLLQVPPSLQVYCILDGLGWYERNPWGQDLLYVISMFEELAQWDFPQTAVIKPMISFPHHSLLVADAVQIPVLWSRRYWD</sequence>
<reference evidence="6" key="2">
    <citation type="journal article" date="2009" name="Fungal Genet. Biol.">
        <title>The 2008 update of the Aspergillus nidulans genome annotation: a community effort.</title>
        <authorList>
            <person name="Wortman J.R."/>
            <person name="Gilsenan J.M."/>
            <person name="Joardar V."/>
            <person name="Deegan J."/>
            <person name="Clutterbuck J."/>
            <person name="Andersen M.R."/>
            <person name="Archer D."/>
            <person name="Bencina M."/>
            <person name="Braus G."/>
            <person name="Coutinho P."/>
            <person name="von Dohren H."/>
            <person name="Doonan J."/>
            <person name="Driessen A.J."/>
            <person name="Durek P."/>
            <person name="Espeso E."/>
            <person name="Fekete E."/>
            <person name="Flipphi M."/>
            <person name="Estrada C.G."/>
            <person name="Geysens S."/>
            <person name="Goldman G."/>
            <person name="de Groot P.W."/>
            <person name="Hansen K."/>
            <person name="Harris S.D."/>
            <person name="Heinekamp T."/>
            <person name="Helmstaedt K."/>
            <person name="Henrissat B."/>
            <person name="Hofmann G."/>
            <person name="Homan T."/>
            <person name="Horio T."/>
            <person name="Horiuchi H."/>
            <person name="James S."/>
            <person name="Jones M."/>
            <person name="Karaffa L."/>
            <person name="Karanyi Z."/>
            <person name="Kato M."/>
            <person name="Keller N."/>
            <person name="Kelly D.E."/>
            <person name="Kiel J.A."/>
            <person name="Kim J.M."/>
            <person name="van der Klei I.J."/>
            <person name="Klis F.M."/>
            <person name="Kovalchuk A."/>
            <person name="Krasevec N."/>
            <person name="Kubicek C.P."/>
            <person name="Liu B."/>
            <person name="Maccabe A."/>
            <person name="Meyer V."/>
            <person name="Mirabito P."/>
            <person name="Miskei M."/>
            <person name="Mos M."/>
            <person name="Mullins J."/>
            <person name="Nelson D.R."/>
            <person name="Nielsen J."/>
            <person name="Oakley B.R."/>
            <person name="Osmani S.A."/>
            <person name="Pakula T."/>
            <person name="Paszewski A."/>
            <person name="Paulsen I."/>
            <person name="Pilsyk S."/>
            <person name="Pocsi I."/>
            <person name="Punt P.J."/>
            <person name="Ram A.F."/>
            <person name="Ren Q."/>
            <person name="Robellet X."/>
            <person name="Robson G."/>
            <person name="Seiboth B."/>
            <person name="van Solingen P."/>
            <person name="Specht T."/>
            <person name="Sun J."/>
            <person name="Taheri-Talesh N."/>
            <person name="Takeshita N."/>
            <person name="Ussery D."/>
            <person name="vanKuyk P.A."/>
            <person name="Visser H."/>
            <person name="van de Vondervoort P.J."/>
            <person name="de Vries R.P."/>
            <person name="Walton J."/>
            <person name="Xiang X."/>
            <person name="Xiong Y."/>
            <person name="Zeng A.P."/>
            <person name="Brandt B.W."/>
            <person name="Cornell M.J."/>
            <person name="van den Hondel C.A."/>
            <person name="Visser J."/>
            <person name="Oliver S.G."/>
            <person name="Turner G."/>
        </authorList>
    </citation>
    <scope>GENOME REANNOTATION</scope>
    <source>
        <strain evidence="6">FGSC A4 / ATCC 38163 / CBS 112.46 / NRRL 194 / M139</strain>
    </source>
</reference>
<evidence type="ECO:0000256" key="2">
    <source>
        <dbReference type="SAM" id="Coils"/>
    </source>
</evidence>
<accession>Q5BCZ0</accession>
<dbReference type="InterPro" id="IPR056884">
    <property type="entry name" value="NPHP3-like_N"/>
</dbReference>
<dbReference type="GeneID" id="2875221"/>
<dbReference type="EMBL" id="BN001307">
    <property type="protein sequence ID" value="CBF85173.1"/>
    <property type="molecule type" value="Genomic_DNA"/>
</dbReference>
<name>Q5BCZ0_EMENI</name>
<dbReference type="eggNOG" id="ENOG502SHWH">
    <property type="taxonomic scope" value="Eukaryota"/>
</dbReference>
<feature type="compositionally biased region" description="Basic residues" evidence="3">
    <location>
        <begin position="1"/>
        <end position="13"/>
    </location>
</feature>
<dbReference type="Pfam" id="PF24883">
    <property type="entry name" value="NPHP3_N"/>
    <property type="match status" value="1"/>
</dbReference>
<dbReference type="OMA" id="NNIKALC"/>
<accession>C8VN83</accession>
<keyword evidence="1" id="KW-0677">Repeat</keyword>
<dbReference type="Proteomes" id="UP000000560">
    <property type="component" value="Chromosome VII"/>
</dbReference>
<dbReference type="HOGENOM" id="CLU_027356_0_0_1"/>